<dbReference type="InterPro" id="IPR001647">
    <property type="entry name" value="HTH_TetR"/>
</dbReference>
<dbReference type="InterPro" id="IPR009057">
    <property type="entry name" value="Homeodomain-like_sf"/>
</dbReference>
<feature type="DNA-binding region" description="H-T-H motif" evidence="2">
    <location>
        <begin position="31"/>
        <end position="50"/>
    </location>
</feature>
<gene>
    <name evidence="4" type="ORF">SAMN05421731_10928</name>
</gene>
<evidence type="ECO:0000313" key="4">
    <source>
        <dbReference type="EMBL" id="SNX46200.1"/>
    </source>
</evidence>
<dbReference type="PANTHER" id="PTHR30055:SF148">
    <property type="entry name" value="TETR-FAMILY TRANSCRIPTIONAL REGULATOR"/>
    <property type="match status" value="1"/>
</dbReference>
<evidence type="ECO:0000256" key="1">
    <source>
        <dbReference type="ARBA" id="ARBA00023125"/>
    </source>
</evidence>
<dbReference type="InterPro" id="IPR041479">
    <property type="entry name" value="TetR_CgmR_C"/>
</dbReference>
<dbReference type="EMBL" id="OANT01000009">
    <property type="protein sequence ID" value="SNX46200.1"/>
    <property type="molecule type" value="Genomic_DNA"/>
</dbReference>
<proteinExistence type="predicted"/>
<evidence type="ECO:0000256" key="2">
    <source>
        <dbReference type="PROSITE-ProRule" id="PRU00335"/>
    </source>
</evidence>
<dbReference type="PROSITE" id="PS50977">
    <property type="entry name" value="HTH_TETR_2"/>
    <property type="match status" value="1"/>
</dbReference>
<dbReference type="OrthoDB" id="5293556at2"/>
<accession>A0A240EE63</accession>
<dbReference type="Pfam" id="PF00440">
    <property type="entry name" value="TetR_N"/>
    <property type="match status" value="1"/>
</dbReference>
<dbReference type="Gene3D" id="1.10.357.10">
    <property type="entry name" value="Tetracycline Repressor, domain 2"/>
    <property type="match status" value="1"/>
</dbReference>
<dbReference type="GO" id="GO:0000976">
    <property type="term" value="F:transcription cis-regulatory region binding"/>
    <property type="evidence" value="ECO:0007669"/>
    <property type="project" value="TreeGrafter"/>
</dbReference>
<dbReference type="PRINTS" id="PR00455">
    <property type="entry name" value="HTHTETR"/>
</dbReference>
<name>A0A240EE63_9GAMM</name>
<evidence type="ECO:0000259" key="3">
    <source>
        <dbReference type="PROSITE" id="PS50977"/>
    </source>
</evidence>
<sequence length="191" mass="21531">MKNSFRSEQSRNLIIQSALTIIARDGAARLTLDAIAKESGISKGRLTHHFKNKEEIIKALLEHQITYFGAQHQQHLKALGRDHAEANLIAQISTLYEIYSKPDPIAFAILGALMENPMLLLPTLQRDSEVIQSIKAEAEDPELAILRWMAARGLAIFSLLGGNILSEKESQKLFERLKDNKQWQALKHNKI</sequence>
<keyword evidence="1 2" id="KW-0238">DNA-binding</keyword>
<dbReference type="SUPFAM" id="SSF46689">
    <property type="entry name" value="Homeodomain-like"/>
    <property type="match status" value="1"/>
</dbReference>
<feature type="domain" description="HTH tetR-type" evidence="3">
    <location>
        <begin position="8"/>
        <end position="68"/>
    </location>
</feature>
<dbReference type="AlphaFoldDB" id="A0A240EE63"/>
<dbReference type="InterPro" id="IPR050109">
    <property type="entry name" value="HTH-type_TetR-like_transc_reg"/>
</dbReference>
<organism evidence="4 5">
    <name type="scientific">Acinetobacter puyangensis</name>
    <dbReference type="NCBI Taxonomy" id="1096779"/>
    <lineage>
        <taxon>Bacteria</taxon>
        <taxon>Pseudomonadati</taxon>
        <taxon>Pseudomonadota</taxon>
        <taxon>Gammaproteobacteria</taxon>
        <taxon>Moraxellales</taxon>
        <taxon>Moraxellaceae</taxon>
        <taxon>Acinetobacter</taxon>
    </lineage>
</organism>
<dbReference type="PANTHER" id="PTHR30055">
    <property type="entry name" value="HTH-TYPE TRANSCRIPTIONAL REGULATOR RUTR"/>
    <property type="match status" value="1"/>
</dbReference>
<keyword evidence="5" id="KW-1185">Reference proteome</keyword>
<dbReference type="GO" id="GO:0003700">
    <property type="term" value="F:DNA-binding transcription factor activity"/>
    <property type="evidence" value="ECO:0007669"/>
    <property type="project" value="TreeGrafter"/>
</dbReference>
<dbReference type="Proteomes" id="UP000219042">
    <property type="component" value="Unassembled WGS sequence"/>
</dbReference>
<evidence type="ECO:0000313" key="5">
    <source>
        <dbReference type="Proteomes" id="UP000219042"/>
    </source>
</evidence>
<reference evidence="5" key="1">
    <citation type="submission" date="2016-09" db="EMBL/GenBank/DDBJ databases">
        <authorList>
            <person name="Varghese N."/>
            <person name="Submissions S."/>
        </authorList>
    </citation>
    <scope>NUCLEOTIDE SEQUENCE [LARGE SCALE GENOMIC DNA]</scope>
    <source>
        <strain evidence="5">ANC 4466</strain>
    </source>
</reference>
<protein>
    <submittedName>
        <fullName evidence="4">Transcriptional regulator, TetR family</fullName>
    </submittedName>
</protein>
<dbReference type="RefSeq" id="WP_097079949.1">
    <property type="nucleotide sequence ID" value="NZ_BAABHT010000014.1"/>
</dbReference>
<dbReference type="Pfam" id="PF17937">
    <property type="entry name" value="TetR_C_28"/>
    <property type="match status" value="1"/>
</dbReference>